<dbReference type="InterPro" id="IPR003599">
    <property type="entry name" value="Ig_sub"/>
</dbReference>
<feature type="domain" description="Immunoglobulin" evidence="6">
    <location>
        <begin position="115"/>
        <end position="189"/>
    </location>
</feature>
<proteinExistence type="predicted"/>
<evidence type="ECO:0000256" key="5">
    <source>
        <dbReference type="SAM" id="SignalP"/>
    </source>
</evidence>
<dbReference type="InterPro" id="IPR050488">
    <property type="entry name" value="Ig_Fc_receptor"/>
</dbReference>
<feature type="region of interest" description="Disordered" evidence="3">
    <location>
        <begin position="241"/>
        <end position="260"/>
    </location>
</feature>
<keyword evidence="1 5" id="KW-0732">Signal</keyword>
<feature type="chain" id="PRO_5025662842" evidence="5">
    <location>
        <begin position="27"/>
        <end position="260"/>
    </location>
</feature>
<reference evidence="7" key="2">
    <citation type="submission" date="2025-08" db="UniProtKB">
        <authorList>
            <consortium name="Ensembl"/>
        </authorList>
    </citation>
    <scope>IDENTIFICATION</scope>
</reference>
<evidence type="ECO:0000256" key="1">
    <source>
        <dbReference type="ARBA" id="ARBA00022729"/>
    </source>
</evidence>
<reference evidence="7" key="3">
    <citation type="submission" date="2025-09" db="UniProtKB">
        <authorList>
            <consortium name="Ensembl"/>
        </authorList>
    </citation>
    <scope>IDENTIFICATION</scope>
</reference>
<gene>
    <name evidence="7" type="primary">LOC115387732</name>
</gene>
<dbReference type="InterPro" id="IPR013783">
    <property type="entry name" value="Ig-like_fold"/>
</dbReference>
<organism evidence="7 8">
    <name type="scientific">Salarias fasciatus</name>
    <name type="common">Jewelled blenny</name>
    <name type="synonym">Blennius fasciatus</name>
    <dbReference type="NCBI Taxonomy" id="181472"/>
    <lineage>
        <taxon>Eukaryota</taxon>
        <taxon>Metazoa</taxon>
        <taxon>Chordata</taxon>
        <taxon>Craniata</taxon>
        <taxon>Vertebrata</taxon>
        <taxon>Euteleostomi</taxon>
        <taxon>Actinopterygii</taxon>
        <taxon>Neopterygii</taxon>
        <taxon>Teleostei</taxon>
        <taxon>Neoteleostei</taxon>
        <taxon>Acanthomorphata</taxon>
        <taxon>Ovalentaria</taxon>
        <taxon>Blenniimorphae</taxon>
        <taxon>Blenniiformes</taxon>
        <taxon>Blennioidei</taxon>
        <taxon>Blenniidae</taxon>
        <taxon>Salariinae</taxon>
        <taxon>Salarias</taxon>
    </lineage>
</organism>
<keyword evidence="4" id="KW-1133">Transmembrane helix</keyword>
<dbReference type="PANTHER" id="PTHR11481:SF64">
    <property type="entry name" value="FC RECEPTOR-LIKE PROTEIN 4"/>
    <property type="match status" value="1"/>
</dbReference>
<dbReference type="GO" id="GO:0006955">
    <property type="term" value="P:immune response"/>
    <property type="evidence" value="ECO:0007669"/>
    <property type="project" value="TreeGrafter"/>
</dbReference>
<evidence type="ECO:0000256" key="3">
    <source>
        <dbReference type="SAM" id="MobiDB-lite"/>
    </source>
</evidence>
<evidence type="ECO:0000313" key="7">
    <source>
        <dbReference type="Ensembl" id="ENSSFAP00005008750.1"/>
    </source>
</evidence>
<keyword evidence="4" id="KW-0472">Membrane</keyword>
<feature type="compositionally biased region" description="Basic and acidic residues" evidence="3">
    <location>
        <begin position="249"/>
        <end position="260"/>
    </location>
</feature>
<reference evidence="7" key="1">
    <citation type="submission" date="2019-06" db="EMBL/GenBank/DDBJ databases">
        <authorList>
            <consortium name="Wellcome Sanger Institute Data Sharing"/>
        </authorList>
    </citation>
    <scope>NUCLEOTIDE SEQUENCE [LARGE SCALE GENOMIC DNA]</scope>
</reference>
<dbReference type="GO" id="GO:0004888">
    <property type="term" value="F:transmembrane signaling receptor activity"/>
    <property type="evidence" value="ECO:0007669"/>
    <property type="project" value="TreeGrafter"/>
</dbReference>
<dbReference type="Proteomes" id="UP000472267">
    <property type="component" value="Chromosome 4"/>
</dbReference>
<dbReference type="GO" id="GO:0009897">
    <property type="term" value="C:external side of plasma membrane"/>
    <property type="evidence" value="ECO:0007669"/>
    <property type="project" value="TreeGrafter"/>
</dbReference>
<dbReference type="InParanoid" id="A0A672FV95"/>
<dbReference type="Gene3D" id="2.60.40.10">
    <property type="entry name" value="Immunoglobulins"/>
    <property type="match status" value="2"/>
</dbReference>
<dbReference type="OrthoDB" id="6151406at2759"/>
<feature type="domain" description="Immunoglobulin" evidence="6">
    <location>
        <begin position="31"/>
        <end position="108"/>
    </location>
</feature>
<protein>
    <submittedName>
        <fullName evidence="7">Uncharacterized LOC115387732</fullName>
    </submittedName>
</protein>
<evidence type="ECO:0000256" key="4">
    <source>
        <dbReference type="SAM" id="Phobius"/>
    </source>
</evidence>
<sequence>MEGRRVQQLLCLTVTLISTTLPSPQGLKVTPSRSQFLKEDSVSLSCEEDGWTVWRNTSRKKRRSCGDGWGKRDGSSCSISYMIDWDIGVYWCESREGAAGRSINITVADTVILESPVHPVMEGQDVTLGCKTSLQPFNLSADFFKDGIFIGTEPTGHMTLHHVSRSAEGLYKCNIKGSGESPLSWISVTGRAPPTSGSPPVNMASLESAFRVFCHLVVFCLYFISTLLMVSIYRQRATGNRMTNQPTHQSDDRLNNRPAD</sequence>
<dbReference type="GO" id="GO:0007166">
    <property type="term" value="P:cell surface receptor signaling pathway"/>
    <property type="evidence" value="ECO:0007669"/>
    <property type="project" value="TreeGrafter"/>
</dbReference>
<feature type="transmembrane region" description="Helical" evidence="4">
    <location>
        <begin position="209"/>
        <end position="233"/>
    </location>
</feature>
<name>A0A672FV95_SALFA</name>
<accession>A0A672FV95</accession>
<keyword evidence="4" id="KW-0812">Transmembrane</keyword>
<feature type="signal peptide" evidence="5">
    <location>
        <begin position="1"/>
        <end position="26"/>
    </location>
</feature>
<keyword evidence="8" id="KW-1185">Reference proteome</keyword>
<evidence type="ECO:0000313" key="8">
    <source>
        <dbReference type="Proteomes" id="UP000472267"/>
    </source>
</evidence>
<dbReference type="RefSeq" id="XP_029946431.1">
    <property type="nucleotide sequence ID" value="XM_030090571.1"/>
</dbReference>
<keyword evidence="2" id="KW-1015">Disulfide bond</keyword>
<evidence type="ECO:0000256" key="2">
    <source>
        <dbReference type="ARBA" id="ARBA00023157"/>
    </source>
</evidence>
<dbReference type="GeneID" id="115387732"/>
<dbReference type="AlphaFoldDB" id="A0A672FV95"/>
<dbReference type="SUPFAM" id="SSF48726">
    <property type="entry name" value="Immunoglobulin"/>
    <property type="match status" value="1"/>
</dbReference>
<dbReference type="SMART" id="SM00409">
    <property type="entry name" value="IG"/>
    <property type="match status" value="2"/>
</dbReference>
<dbReference type="Ensembl" id="ENSSFAT00005009173.1">
    <property type="protein sequence ID" value="ENSSFAP00005008750.1"/>
    <property type="gene ID" value="ENSSFAG00005005073.1"/>
</dbReference>
<dbReference type="PANTHER" id="PTHR11481">
    <property type="entry name" value="IMMUNOGLOBULIN FC RECEPTOR"/>
    <property type="match status" value="1"/>
</dbReference>
<dbReference type="OMA" id="PHRNTEQ"/>
<dbReference type="InterPro" id="IPR036179">
    <property type="entry name" value="Ig-like_dom_sf"/>
</dbReference>
<evidence type="ECO:0000259" key="6">
    <source>
        <dbReference type="SMART" id="SM00409"/>
    </source>
</evidence>